<proteinExistence type="predicted"/>
<protein>
    <submittedName>
        <fullName evidence="1">Uncharacterized protein</fullName>
    </submittedName>
</protein>
<evidence type="ECO:0000313" key="1">
    <source>
        <dbReference type="EMBL" id="DAE05516.1"/>
    </source>
</evidence>
<dbReference type="EMBL" id="BK015412">
    <property type="protein sequence ID" value="DAE05516.1"/>
    <property type="molecule type" value="Genomic_DNA"/>
</dbReference>
<sequence>MTKQNRKPYFVVFLKLDYTQKNFFSGHFFIKEKTDP</sequence>
<reference evidence="1" key="1">
    <citation type="journal article" date="2021" name="Proc. Natl. Acad. Sci. U.S.A.">
        <title>A Catalog of Tens of Thousands of Viruses from Human Metagenomes Reveals Hidden Associations with Chronic Diseases.</title>
        <authorList>
            <person name="Tisza M.J."/>
            <person name="Buck C.B."/>
        </authorList>
    </citation>
    <scope>NUCLEOTIDE SEQUENCE</scope>
    <source>
        <strain evidence="1">CtuQh21</strain>
    </source>
</reference>
<name>A0A8S5PH53_9CAUD</name>
<organism evidence="1">
    <name type="scientific">Podoviridae sp. ctuQh21</name>
    <dbReference type="NCBI Taxonomy" id="2825284"/>
    <lineage>
        <taxon>Viruses</taxon>
        <taxon>Duplodnaviria</taxon>
        <taxon>Heunggongvirae</taxon>
        <taxon>Uroviricota</taxon>
        <taxon>Caudoviricetes</taxon>
    </lineage>
</organism>
<accession>A0A8S5PH53</accession>